<dbReference type="NCBIfam" id="TIGR00010">
    <property type="entry name" value="YchF/TatD family DNA exonuclease"/>
    <property type="match status" value="1"/>
</dbReference>
<accession>A0ABM7V8P5</accession>
<keyword evidence="5" id="KW-1185">Reference proteome</keyword>
<dbReference type="Proteomes" id="UP001320209">
    <property type="component" value="Chromosome"/>
</dbReference>
<dbReference type="Gene3D" id="3.20.20.140">
    <property type="entry name" value="Metal-dependent hydrolases"/>
    <property type="match status" value="1"/>
</dbReference>
<keyword evidence="3" id="KW-0378">Hydrolase</keyword>
<sequence length="281" mass="31218">MFIDSHCHLDRYEKPELEEIIEKSKKGGIAAMLTVCTSMNNFQDVIKIAEKYDNVFASVGIHPGDDSLRDLSQKQVFDWLLYNSQHEKVVCIGEAGVDTSSPNNIDLQKSIFKAHIKAAIHTCLPLSVHVRDAHKDVVETVNAVNSEEGAKATGAIHCFTGTKDEAAAELDVGFFISFSGIVTFKNAAQVKEAAKFTPTERMLIETDSPWLSPEPHRGKKNVPIYVNEVAKCIAAQKGVSVSDVAKTTSKNFFSLFEKASSHKNYHIMSENYIVQRDRENK</sequence>
<evidence type="ECO:0000256" key="1">
    <source>
        <dbReference type="ARBA" id="ARBA00009275"/>
    </source>
</evidence>
<dbReference type="SUPFAM" id="SSF51556">
    <property type="entry name" value="Metallo-dependent hydrolases"/>
    <property type="match status" value="1"/>
</dbReference>
<dbReference type="RefSeq" id="WP_236865618.1">
    <property type="nucleotide sequence ID" value="NZ_AP025225.1"/>
</dbReference>
<dbReference type="Pfam" id="PF01026">
    <property type="entry name" value="TatD_DNase"/>
    <property type="match status" value="1"/>
</dbReference>
<comment type="similarity">
    <text evidence="1">Belongs to the metallo-dependent hydrolases superfamily. TatD-type hydrolase family.</text>
</comment>
<dbReference type="EMBL" id="AP025225">
    <property type="protein sequence ID" value="BDB96143.1"/>
    <property type="molecule type" value="Genomic_DNA"/>
</dbReference>
<protein>
    <submittedName>
        <fullName evidence="4">Deoxyribonuclease</fullName>
    </submittedName>
</protein>
<evidence type="ECO:0000256" key="2">
    <source>
        <dbReference type="ARBA" id="ARBA00022723"/>
    </source>
</evidence>
<gene>
    <name evidence="4" type="ORF">HYD_2760</name>
</gene>
<evidence type="ECO:0000256" key="3">
    <source>
        <dbReference type="ARBA" id="ARBA00022801"/>
    </source>
</evidence>
<proteinExistence type="inferred from homology"/>
<evidence type="ECO:0000313" key="4">
    <source>
        <dbReference type="EMBL" id="BDB96143.1"/>
    </source>
</evidence>
<reference evidence="4" key="1">
    <citation type="submission" date="2021-10" db="EMBL/GenBank/DDBJ databases">
        <title>Genome Sequence of The Candidatus Hydrogeosomobacter endosymbioticus, an Intracellular Bacterial Symbiont of the Anaerobic Ciliate GW7.</title>
        <authorList>
            <person name="Shiohama Y."/>
            <person name="Shinzato N."/>
        </authorList>
    </citation>
    <scope>NUCLEOTIDE SEQUENCE [LARGE SCALE GENOMIC DNA]</scope>
    <source>
        <strain evidence="4">200920</strain>
    </source>
</reference>
<dbReference type="PIRSF" id="PIRSF005902">
    <property type="entry name" value="DNase_TatD"/>
    <property type="match status" value="1"/>
</dbReference>
<dbReference type="PROSITE" id="PS01137">
    <property type="entry name" value="TATD_1"/>
    <property type="match status" value="1"/>
</dbReference>
<keyword evidence="2" id="KW-0479">Metal-binding</keyword>
<dbReference type="InterPro" id="IPR015991">
    <property type="entry name" value="TatD/YcfH-like"/>
</dbReference>
<dbReference type="PANTHER" id="PTHR46124">
    <property type="entry name" value="D-AMINOACYL-TRNA DEACYLASE"/>
    <property type="match status" value="1"/>
</dbReference>
<dbReference type="InterPro" id="IPR001130">
    <property type="entry name" value="TatD-like"/>
</dbReference>
<dbReference type="CDD" id="cd01310">
    <property type="entry name" value="TatD_DNAse"/>
    <property type="match status" value="1"/>
</dbReference>
<evidence type="ECO:0000313" key="5">
    <source>
        <dbReference type="Proteomes" id="UP001320209"/>
    </source>
</evidence>
<dbReference type="PANTHER" id="PTHR46124:SF2">
    <property type="entry name" value="D-AMINOACYL-TRNA DEACYLASE"/>
    <property type="match status" value="1"/>
</dbReference>
<dbReference type="InterPro" id="IPR018228">
    <property type="entry name" value="DNase_TatD-rel_CS"/>
</dbReference>
<name>A0ABM7V8P5_9PROT</name>
<organism evidence="4 5">
    <name type="scientific">Candidatus Hydrogenosomobacter endosymbioticus</name>
    <dbReference type="NCBI Taxonomy" id="2558174"/>
    <lineage>
        <taxon>Bacteria</taxon>
        <taxon>Pseudomonadati</taxon>
        <taxon>Pseudomonadota</taxon>
        <taxon>Alphaproteobacteria</taxon>
        <taxon>Holosporales</taxon>
        <taxon>Holosporaceae</taxon>
        <taxon>Candidatus Hydrogenosomobacter</taxon>
    </lineage>
</organism>
<dbReference type="InterPro" id="IPR032466">
    <property type="entry name" value="Metal_Hydrolase"/>
</dbReference>